<proteinExistence type="predicted"/>
<reference evidence="3" key="1">
    <citation type="submission" date="2015-09" db="EMBL/GenBank/DDBJ databases">
        <authorList>
            <person name="Rodrigo-Torres Lidia"/>
            <person name="Arahal R.David."/>
        </authorList>
    </citation>
    <scope>NUCLEOTIDE SEQUENCE [LARGE SCALE GENOMIC DNA]</scope>
    <source>
        <strain evidence="3">CECT 8383</strain>
    </source>
</reference>
<dbReference type="OrthoDB" id="7658823at2"/>
<protein>
    <submittedName>
        <fullName evidence="2">SnoaL-like domain protein</fullName>
    </submittedName>
</protein>
<evidence type="ECO:0000259" key="1">
    <source>
        <dbReference type="Pfam" id="PF12680"/>
    </source>
</evidence>
<accession>A0A0P1GLD1</accession>
<keyword evidence="3" id="KW-1185">Reference proteome</keyword>
<dbReference type="STRING" id="340021.TM5383_00264"/>
<sequence>MPHPLDQFFAAWGRDDADAQGAAQRAALSAVLSPSCTYVDPNTPAPLAGAEAVIDYVSMFSTQMPGAAARVVTIDEHHGFARATVEFINNGAVMMRGQYFAELEGGTVSRLVGFTGMGDNL</sequence>
<gene>
    <name evidence="2" type="ORF">TM5383_00264</name>
</gene>
<evidence type="ECO:0000313" key="2">
    <source>
        <dbReference type="EMBL" id="CUH83082.1"/>
    </source>
</evidence>
<dbReference type="AlphaFoldDB" id="A0A0P1GLD1"/>
<name>A0A0P1GLD1_9RHOB</name>
<dbReference type="SUPFAM" id="SSF54427">
    <property type="entry name" value="NTF2-like"/>
    <property type="match status" value="1"/>
</dbReference>
<dbReference type="EMBL" id="CYSF01000001">
    <property type="protein sequence ID" value="CUH83082.1"/>
    <property type="molecule type" value="Genomic_DNA"/>
</dbReference>
<dbReference type="InterPro" id="IPR037401">
    <property type="entry name" value="SnoaL-like"/>
</dbReference>
<dbReference type="Pfam" id="PF12680">
    <property type="entry name" value="SnoaL_2"/>
    <property type="match status" value="1"/>
</dbReference>
<dbReference type="RefSeq" id="WP_076400094.1">
    <property type="nucleotide sequence ID" value="NZ_CYSF01000001.1"/>
</dbReference>
<dbReference type="InterPro" id="IPR032710">
    <property type="entry name" value="NTF2-like_dom_sf"/>
</dbReference>
<dbReference type="Gene3D" id="3.10.450.50">
    <property type="match status" value="1"/>
</dbReference>
<evidence type="ECO:0000313" key="3">
    <source>
        <dbReference type="Proteomes" id="UP000051681"/>
    </source>
</evidence>
<dbReference type="Proteomes" id="UP000051681">
    <property type="component" value="Unassembled WGS sequence"/>
</dbReference>
<feature type="domain" description="SnoaL-like" evidence="1">
    <location>
        <begin position="6"/>
        <end position="109"/>
    </location>
</feature>
<organism evidence="2 3">
    <name type="scientific">Thalassovita mediterranea</name>
    <dbReference type="NCBI Taxonomy" id="340021"/>
    <lineage>
        <taxon>Bacteria</taxon>
        <taxon>Pseudomonadati</taxon>
        <taxon>Pseudomonadota</taxon>
        <taxon>Alphaproteobacteria</taxon>
        <taxon>Rhodobacterales</taxon>
        <taxon>Roseobacteraceae</taxon>
        <taxon>Thalassovita</taxon>
    </lineage>
</organism>